<dbReference type="EMBL" id="CP121106">
    <property type="protein sequence ID" value="WFL76115.1"/>
    <property type="molecule type" value="Genomic_DNA"/>
</dbReference>
<evidence type="ECO:0000313" key="4">
    <source>
        <dbReference type="EMBL" id="WFL76115.1"/>
    </source>
</evidence>
<dbReference type="PROSITE" id="PS50110">
    <property type="entry name" value="RESPONSE_REGULATORY"/>
    <property type="match status" value="1"/>
</dbReference>
<feature type="domain" description="Response regulatory" evidence="3">
    <location>
        <begin position="34"/>
        <end position="148"/>
    </location>
</feature>
<dbReference type="InterPro" id="IPR001789">
    <property type="entry name" value="Sig_transdc_resp-reg_receiver"/>
</dbReference>
<reference evidence="4 5" key="1">
    <citation type="submission" date="2023-03" db="EMBL/GenBank/DDBJ databases">
        <title>Altererythrobacter sp. CAU 1644 isolated from sand.</title>
        <authorList>
            <person name="Kim W."/>
        </authorList>
    </citation>
    <scope>NUCLEOTIDE SEQUENCE [LARGE SCALE GENOMIC DNA]</scope>
    <source>
        <strain evidence="4 5">CAU 1644</strain>
    </source>
</reference>
<sequence length="163" mass="17341">MDGKDLGAKAKIAAKPLRAAASKIRKPAKAKIGHVLVVEDDAILALTIEQALQAAGANKISICAGANEALEELRAAKPDVVVLDVHLADSNEGWEIAELLSAISPKPPKIIFSTGAPQDIPEEIAALGPVLEKPYDPERLVELARKPRRQGILALLRRKNAKS</sequence>
<keyword evidence="1 2" id="KW-0597">Phosphoprotein</keyword>
<dbReference type="InterPro" id="IPR011006">
    <property type="entry name" value="CheY-like_superfamily"/>
</dbReference>
<evidence type="ECO:0000256" key="1">
    <source>
        <dbReference type="ARBA" id="ARBA00022553"/>
    </source>
</evidence>
<dbReference type="Proteomes" id="UP001215827">
    <property type="component" value="Chromosome"/>
</dbReference>
<gene>
    <name evidence="4" type="ORF">P7228_08860</name>
</gene>
<dbReference type="SUPFAM" id="SSF52172">
    <property type="entry name" value="CheY-like"/>
    <property type="match status" value="1"/>
</dbReference>
<dbReference type="PANTHER" id="PTHR44591:SF3">
    <property type="entry name" value="RESPONSE REGULATORY DOMAIN-CONTAINING PROTEIN"/>
    <property type="match status" value="1"/>
</dbReference>
<dbReference type="PANTHER" id="PTHR44591">
    <property type="entry name" value="STRESS RESPONSE REGULATOR PROTEIN 1"/>
    <property type="match status" value="1"/>
</dbReference>
<dbReference type="Gene3D" id="3.40.50.2300">
    <property type="match status" value="1"/>
</dbReference>
<dbReference type="Pfam" id="PF00072">
    <property type="entry name" value="Response_reg"/>
    <property type="match status" value="1"/>
</dbReference>
<dbReference type="InterPro" id="IPR050595">
    <property type="entry name" value="Bact_response_regulator"/>
</dbReference>
<dbReference type="RefSeq" id="WP_278014881.1">
    <property type="nucleotide sequence ID" value="NZ_CP121106.1"/>
</dbReference>
<organism evidence="4 5">
    <name type="scientific">Altererythrobacter arenosus</name>
    <dbReference type="NCBI Taxonomy" id="3032592"/>
    <lineage>
        <taxon>Bacteria</taxon>
        <taxon>Pseudomonadati</taxon>
        <taxon>Pseudomonadota</taxon>
        <taxon>Alphaproteobacteria</taxon>
        <taxon>Sphingomonadales</taxon>
        <taxon>Erythrobacteraceae</taxon>
        <taxon>Altererythrobacter</taxon>
    </lineage>
</organism>
<accession>A0ABY8FPT2</accession>
<evidence type="ECO:0000256" key="2">
    <source>
        <dbReference type="PROSITE-ProRule" id="PRU00169"/>
    </source>
</evidence>
<evidence type="ECO:0000259" key="3">
    <source>
        <dbReference type="PROSITE" id="PS50110"/>
    </source>
</evidence>
<feature type="modified residue" description="4-aspartylphosphate" evidence="2">
    <location>
        <position position="84"/>
    </location>
</feature>
<evidence type="ECO:0000313" key="5">
    <source>
        <dbReference type="Proteomes" id="UP001215827"/>
    </source>
</evidence>
<name>A0ABY8FPT2_9SPHN</name>
<dbReference type="SMART" id="SM00448">
    <property type="entry name" value="REC"/>
    <property type="match status" value="1"/>
</dbReference>
<protein>
    <submittedName>
        <fullName evidence="4">Response regulator</fullName>
    </submittedName>
</protein>
<keyword evidence="5" id="KW-1185">Reference proteome</keyword>
<proteinExistence type="predicted"/>